<evidence type="ECO:0000256" key="1">
    <source>
        <dbReference type="ARBA" id="ARBA00010768"/>
    </source>
</evidence>
<evidence type="ECO:0000256" key="3">
    <source>
        <dbReference type="ARBA" id="ARBA00022801"/>
    </source>
</evidence>
<dbReference type="Pfam" id="PF17681">
    <property type="entry name" value="GCP_N_terminal"/>
    <property type="match status" value="1"/>
</dbReference>
<gene>
    <name evidence="6" type="ORF">ZEAMMB73_Zm00001d038530</name>
</gene>
<dbReference type="InParanoid" id="A0A1D6M6Z6"/>
<organism evidence="6">
    <name type="scientific">Zea mays</name>
    <name type="common">Maize</name>
    <dbReference type="NCBI Taxonomy" id="4577"/>
    <lineage>
        <taxon>Eukaryota</taxon>
        <taxon>Viridiplantae</taxon>
        <taxon>Streptophyta</taxon>
        <taxon>Embryophyta</taxon>
        <taxon>Tracheophyta</taxon>
        <taxon>Spermatophyta</taxon>
        <taxon>Magnoliopsida</taxon>
        <taxon>Liliopsida</taxon>
        <taxon>Poales</taxon>
        <taxon>Poaceae</taxon>
        <taxon>PACMAD clade</taxon>
        <taxon>Panicoideae</taxon>
        <taxon>Andropogonodae</taxon>
        <taxon>Andropogoneae</taxon>
        <taxon>Tripsacinae</taxon>
        <taxon>Zea</taxon>
    </lineage>
</organism>
<feature type="coiled-coil region" evidence="4">
    <location>
        <begin position="529"/>
        <end position="570"/>
    </location>
</feature>
<accession>A0A1D6M6Z6</accession>
<proteinExistence type="inferred from homology"/>
<dbReference type="SMR" id="A0A1D6M6Z6"/>
<dbReference type="Gene3D" id="3.40.50.970">
    <property type="match status" value="1"/>
</dbReference>
<dbReference type="GO" id="GO:0005874">
    <property type="term" value="C:microtubule"/>
    <property type="evidence" value="ECO:0007669"/>
    <property type="project" value="UniProtKB-KW"/>
</dbReference>
<dbReference type="EMBL" id="CM000782">
    <property type="protein sequence ID" value="AQK86846.1"/>
    <property type="molecule type" value="Genomic_DNA"/>
</dbReference>
<dbReference type="InterPro" id="IPR000300">
    <property type="entry name" value="IPPc"/>
</dbReference>
<name>A0A1D6M6Z6_MAIZE</name>
<evidence type="ECO:0000256" key="2">
    <source>
        <dbReference type="ARBA" id="ARBA00022701"/>
    </source>
</evidence>
<dbReference type="AlphaFoldDB" id="A0A1D6M6Z6"/>
<protein>
    <submittedName>
        <fullName evidence="6">Putative inositol polyphosphate phosphatase (Synaptogenin-like) family protein</fullName>
    </submittedName>
</protein>
<dbReference type="SMART" id="SM00128">
    <property type="entry name" value="IPPc"/>
    <property type="match status" value="1"/>
</dbReference>
<dbReference type="FunFam" id="3.40.50.970:FF:000136">
    <property type="entry name" value="Putative inositol polyphosphate phosphatase (Synaptogenin-like) family protein"/>
    <property type="match status" value="1"/>
</dbReference>
<dbReference type="IntAct" id="A0A1D6M6Z6">
    <property type="interactions" value="1"/>
</dbReference>
<evidence type="ECO:0000313" key="6">
    <source>
        <dbReference type="EMBL" id="AQK86846.1"/>
    </source>
</evidence>
<keyword evidence="2" id="KW-0493">Microtubule</keyword>
<sequence>MAFSHDGKMKGCQTNLFRTKDKKVVKMTDSASCSTAKYGSSNSKSPSSSPFRKLSEVRSIRLNHFLSHSSNATKYEHVRIFVSTWNVGGKAPTAELKLDDFLPVDDHSDIYVLGFQEIVPLNAGNVLVIEDNEPAARWLALINRALNQPVDTVDDIFQHKPYPSLDSTSSRSTPCLDGSFSNRSRTASGSIIFQKSLKSIKKSYMPSQRKQLKFCNCPVEMAKKSYKDACFWCPQAYANDMDSSEEDELDDNLNDIFGLNDDGVTSSVSASRDQLKYNLISCKQMVGIFVTVWAKKELMQHIGHLRTSCVGRGIMGYLGNKGCISVSMTLYQTSFCFICSHLASGEKEGDELRRNLDVLEILRLTQFRRICRRAGRRIPEKILDHERVIWLGDLNYRISLSYEDTKKLLTENNWDALFEKDQLNIQRASGSVFKGWSEEKIYFAPTYKYSCNSDSYAGETATSKKKRRTPAWCDRILWHGDGIAQLSYFRGESQFSDHRPVCGTFIVEEAKVDPTPSAPAPGHHNIRASRLLDNEIRVLKDELQRTNLELESFKEKIKENQEKIKLNKQLPYLIGNIVETLEMNPDDEAEEDGANIDLDSQRKVKCVVLKTSTRQVHWTAVWLAEPAVRMRLMAVLVDGCQGLSGGAMAGVIHGQAQHGDPMFQEFAGRLLRRVCSPLFEMVRSWVLEGELEDVFAEFFIVGQPVNYQPERSLACFRRNVGLGDLNYRINLPYEKTHELISKQDWNELFGKDQNVLCKRLHQRKGNLYEDQRTLAGCLKTNVLAEMTGLRPVNCKIKGDDLEAMVHVCELVAEWRQPFHSNVVVHIVIRNHPSVFEIYQRKLLEPGKISKKYIDKLNKKVSTVLNEYFENSKDYVPNKRD</sequence>
<dbReference type="FunFam" id="3.60.10.10:FF:000017">
    <property type="entry name" value="Type I inositol polyphosphate 5-phosphatase 5"/>
    <property type="match status" value="1"/>
</dbReference>
<dbReference type="SUPFAM" id="SSF56219">
    <property type="entry name" value="DNase I-like"/>
    <property type="match status" value="1"/>
</dbReference>
<dbReference type="SUPFAM" id="SSF52518">
    <property type="entry name" value="Thiamin diphosphate-binding fold (THDP-binding)"/>
    <property type="match status" value="1"/>
</dbReference>
<keyword evidence="3" id="KW-0378">Hydrolase</keyword>
<dbReference type="InterPro" id="IPR041470">
    <property type="entry name" value="GCP_N"/>
</dbReference>
<dbReference type="EMBL" id="CM000782">
    <property type="protein sequence ID" value="AQK86837.1"/>
    <property type="molecule type" value="Genomic_DNA"/>
</dbReference>
<dbReference type="ExpressionAtlas" id="A0A1D6M6Z6">
    <property type="expression patterns" value="baseline and differential"/>
</dbReference>
<dbReference type="Pfam" id="PF22669">
    <property type="entry name" value="Exo_endo_phos2"/>
    <property type="match status" value="1"/>
</dbReference>
<dbReference type="GO" id="GO:0004445">
    <property type="term" value="F:inositol-polyphosphate 5-phosphatase activity"/>
    <property type="evidence" value="ECO:0007669"/>
    <property type="project" value="InterPro"/>
</dbReference>
<dbReference type="InterPro" id="IPR036691">
    <property type="entry name" value="Endo/exonu/phosph_ase_sf"/>
</dbReference>
<evidence type="ECO:0000259" key="5">
    <source>
        <dbReference type="SMART" id="SM00128"/>
    </source>
</evidence>
<reference evidence="6" key="1">
    <citation type="submission" date="2015-12" db="EMBL/GenBank/DDBJ databases">
        <title>Update maize B73 reference genome by single molecule sequencing technologies.</title>
        <authorList>
            <consortium name="Maize Genome Sequencing Project"/>
            <person name="Ware D."/>
        </authorList>
    </citation>
    <scope>NUCLEOTIDE SEQUENCE</scope>
    <source>
        <tissue evidence="6">Seedling</tissue>
    </source>
</reference>
<dbReference type="PANTHER" id="PTHR45666:SF10">
    <property type="entry name" value="OS05G0489000 PROTEIN"/>
    <property type="match status" value="1"/>
</dbReference>
<dbReference type="InterPro" id="IPR045849">
    <property type="entry name" value="IP5P_plant"/>
</dbReference>
<dbReference type="FunFam" id="3.60.10.10:FF:000283">
    <property type="entry name" value="Putative inositol polyphosphate phosphatase (Synaptogenin-like) family protein"/>
    <property type="match status" value="1"/>
</dbReference>
<dbReference type="PANTHER" id="PTHR45666">
    <property type="entry name" value="TYPE IV INOSITOL POLYPHOSPHATE 5-PHOSPHATASE 9"/>
    <property type="match status" value="1"/>
</dbReference>
<keyword evidence="4" id="KW-0175">Coiled coil</keyword>
<comment type="similarity">
    <text evidence="1">Belongs to the inositol polyphosphate 5-phosphatase family.</text>
</comment>
<feature type="domain" description="Inositol polyphosphate-related phosphatase" evidence="5">
    <location>
        <begin position="210"/>
        <end position="513"/>
    </location>
</feature>
<dbReference type="InterPro" id="IPR029061">
    <property type="entry name" value="THDP-binding"/>
</dbReference>
<dbReference type="Gene3D" id="3.60.10.10">
    <property type="entry name" value="Endonuclease/exonuclease/phosphatase"/>
    <property type="match status" value="3"/>
</dbReference>
<dbReference type="GO" id="GO:0046856">
    <property type="term" value="P:phosphatidylinositol dephosphorylation"/>
    <property type="evidence" value="ECO:0007669"/>
    <property type="project" value="InterPro"/>
</dbReference>
<dbReference type="FunCoup" id="A0A1D6M6Z6">
    <property type="interactions" value="1638"/>
</dbReference>
<evidence type="ECO:0000256" key="4">
    <source>
        <dbReference type="SAM" id="Coils"/>
    </source>
</evidence>